<evidence type="ECO:0000259" key="4">
    <source>
        <dbReference type="Pfam" id="PF04548"/>
    </source>
</evidence>
<dbReference type="PANTHER" id="PTHR10903">
    <property type="entry name" value="GTPASE, IMAP FAMILY MEMBER-RELATED"/>
    <property type="match status" value="1"/>
</dbReference>
<keyword evidence="2" id="KW-0547">Nucleotide-binding</keyword>
<dbReference type="InterPro" id="IPR027417">
    <property type="entry name" value="P-loop_NTPase"/>
</dbReference>
<evidence type="ECO:0000256" key="3">
    <source>
        <dbReference type="ARBA" id="ARBA00023134"/>
    </source>
</evidence>
<dbReference type="Gene3D" id="3.40.50.300">
    <property type="entry name" value="P-loop containing nucleotide triphosphate hydrolases"/>
    <property type="match status" value="1"/>
</dbReference>
<dbReference type="GeneTree" id="ENSGT01040000241311"/>
<accession>A0A3Q3LZZ5</accession>
<organism evidence="5 6">
    <name type="scientific">Labrus bergylta</name>
    <name type="common">ballan wrasse</name>
    <dbReference type="NCBI Taxonomy" id="56723"/>
    <lineage>
        <taxon>Eukaryota</taxon>
        <taxon>Metazoa</taxon>
        <taxon>Chordata</taxon>
        <taxon>Craniata</taxon>
        <taxon>Vertebrata</taxon>
        <taxon>Euteleostomi</taxon>
        <taxon>Actinopterygii</taxon>
        <taxon>Neopterygii</taxon>
        <taxon>Teleostei</taxon>
        <taxon>Neoteleostei</taxon>
        <taxon>Acanthomorphata</taxon>
        <taxon>Eupercaria</taxon>
        <taxon>Labriformes</taxon>
        <taxon>Labridae</taxon>
        <taxon>Labrus</taxon>
    </lineage>
</organism>
<proteinExistence type="inferred from homology"/>
<feature type="domain" description="AIG1-type G" evidence="4">
    <location>
        <begin position="14"/>
        <end position="85"/>
    </location>
</feature>
<evidence type="ECO:0000313" key="5">
    <source>
        <dbReference type="Ensembl" id="ENSLBEP00000014055.1"/>
    </source>
</evidence>
<dbReference type="Proteomes" id="UP000261660">
    <property type="component" value="Unplaced"/>
</dbReference>
<name>A0A3Q3LZZ5_9LABR</name>
<dbReference type="PANTHER" id="PTHR10903:SF139">
    <property type="entry name" value="GTPASE IMAP FAMILY MEMBER 4 ISOFORM X1"/>
    <property type="match status" value="1"/>
</dbReference>
<dbReference type="Pfam" id="PF04548">
    <property type="entry name" value="AIG1"/>
    <property type="match status" value="1"/>
</dbReference>
<evidence type="ECO:0000256" key="1">
    <source>
        <dbReference type="ARBA" id="ARBA00008535"/>
    </source>
</evidence>
<dbReference type="GO" id="GO:0005525">
    <property type="term" value="F:GTP binding"/>
    <property type="evidence" value="ECO:0007669"/>
    <property type="project" value="UniProtKB-KW"/>
</dbReference>
<reference evidence="5" key="2">
    <citation type="submission" date="2025-09" db="UniProtKB">
        <authorList>
            <consortium name="Ensembl"/>
        </authorList>
    </citation>
    <scope>IDENTIFICATION</scope>
</reference>
<evidence type="ECO:0000256" key="2">
    <source>
        <dbReference type="ARBA" id="ARBA00022741"/>
    </source>
</evidence>
<dbReference type="InterPro" id="IPR045058">
    <property type="entry name" value="GIMA/IAN/Toc"/>
</dbReference>
<dbReference type="Ensembl" id="ENSLBET00000014859.1">
    <property type="protein sequence ID" value="ENSLBEP00000014055.1"/>
    <property type="gene ID" value="ENSLBEG00000010913.1"/>
</dbReference>
<comment type="similarity">
    <text evidence="1">Belongs to the TRAFAC class TrmE-Era-EngA-EngB-Septin-like GTPase superfamily. AIG1/Toc34/Toc159-like paraseptin GTPase family. IAN subfamily.</text>
</comment>
<dbReference type="AlphaFoldDB" id="A0A3Q3LZZ5"/>
<protein>
    <recommendedName>
        <fullName evidence="4">AIG1-type G domain-containing protein</fullName>
    </recommendedName>
</protein>
<keyword evidence="6" id="KW-1185">Reference proteome</keyword>
<reference evidence="5" key="1">
    <citation type="submission" date="2025-08" db="UniProtKB">
        <authorList>
            <consortium name="Ensembl"/>
        </authorList>
    </citation>
    <scope>IDENTIFICATION</scope>
</reference>
<keyword evidence="3" id="KW-0342">GTP-binding</keyword>
<dbReference type="InterPro" id="IPR006703">
    <property type="entry name" value="G_AIG1"/>
</dbReference>
<evidence type="ECO:0000313" key="6">
    <source>
        <dbReference type="Proteomes" id="UP000261660"/>
    </source>
</evidence>
<sequence length="132" mass="14900">GDNKTILGRHPPERRLLLLGGPQSGKTSTANTILGDEVFDTGTETTHSNVGQTEIYGRRVTVVDTPPWAIPRDTEDNAERIRQESQRGGFSYLFYIIVTPLSHINDDVFKNMNIYSALRGMLRHRMQINECL</sequence>
<dbReference type="InParanoid" id="A0A3Q3LZZ5"/>
<dbReference type="SUPFAM" id="SSF52540">
    <property type="entry name" value="P-loop containing nucleoside triphosphate hydrolases"/>
    <property type="match status" value="1"/>
</dbReference>